<dbReference type="EMBL" id="PVBQ01000004">
    <property type="protein sequence ID" value="PRD48023.1"/>
    <property type="molecule type" value="Genomic_DNA"/>
</dbReference>
<evidence type="ECO:0008006" key="3">
    <source>
        <dbReference type="Google" id="ProtNLM"/>
    </source>
</evidence>
<dbReference type="OrthoDB" id="1333608at2"/>
<proteinExistence type="predicted"/>
<evidence type="ECO:0000313" key="2">
    <source>
        <dbReference type="Proteomes" id="UP000239711"/>
    </source>
</evidence>
<keyword evidence="2" id="KW-1185">Reference proteome</keyword>
<sequence>MKIDNLWEKLSLPEKHIVAFKKDIAEGKVPELPFFIIGQEKLKAAVKSKIEEIDADRMVTNLIIADFGNGKTNLLKYLQLFFNTHDEYNISVEYSRADIERTDLVLFLLKIIQDKYIDKIVDFVQGFSDSNNIGALTNNFESNFREIEEYTKLLFKEGNSRENIIEIFYLGTGRFYNKRYFDKWKIEQIRDFNRREILVLFLNILSEASTYLIFAIDEIEKIREKSKLRFNHFLTSYRELVDLFNQIKGHYLMVSFTTGIGESEISTTNDALYTRIKPDILQIAPLTSKEDIESLVGYLNDLFETDKNLGDIFTAYSKNRAPNNRLAIQRISSLLYAQGTDESLEEILKKFGLEEEFNETLGRLEDEEAFKNLHRKFFDPLEFYFESIESEGNLKKQDRYYIDDLSERISYFIFNNYLEDFQNERIKIEKLRDEFPSHGISIFSPEKLELTFSELGLTDDENLEIIDFDPKSLFVLLELYRDNYDLQPVLNEVITQYTKQKI</sequence>
<gene>
    <name evidence="1" type="ORF">C5745_05790</name>
</gene>
<dbReference type="Proteomes" id="UP000239711">
    <property type="component" value="Unassembled WGS sequence"/>
</dbReference>
<dbReference type="RefSeq" id="WP_105716050.1">
    <property type="nucleotide sequence ID" value="NZ_PVBQ01000004.1"/>
</dbReference>
<reference evidence="1 2" key="1">
    <citation type="submission" date="2018-02" db="EMBL/GenBank/DDBJ databases">
        <title>The draft genome of Sphingobacterium sp. 5JN-11.</title>
        <authorList>
            <person name="Liu L."/>
            <person name="Li L."/>
            <person name="Liang L."/>
            <person name="Zhang X."/>
            <person name="Wang T."/>
        </authorList>
    </citation>
    <scope>NUCLEOTIDE SEQUENCE [LARGE SCALE GENOMIC DNA]</scope>
    <source>
        <strain evidence="1 2">5JN-11</strain>
    </source>
</reference>
<comment type="caution">
    <text evidence="1">The sequence shown here is derived from an EMBL/GenBank/DDBJ whole genome shotgun (WGS) entry which is preliminary data.</text>
</comment>
<name>A0A2S9J5F0_9SPHI</name>
<accession>A0A2S9J5F0</accession>
<dbReference type="AlphaFoldDB" id="A0A2S9J5F0"/>
<organism evidence="1 2">
    <name type="scientific">Sphingobacterium haloxyli</name>
    <dbReference type="NCBI Taxonomy" id="2100533"/>
    <lineage>
        <taxon>Bacteria</taxon>
        <taxon>Pseudomonadati</taxon>
        <taxon>Bacteroidota</taxon>
        <taxon>Sphingobacteriia</taxon>
        <taxon>Sphingobacteriales</taxon>
        <taxon>Sphingobacteriaceae</taxon>
        <taxon>Sphingobacterium</taxon>
    </lineage>
</organism>
<evidence type="ECO:0000313" key="1">
    <source>
        <dbReference type="EMBL" id="PRD48023.1"/>
    </source>
</evidence>
<protein>
    <recommendedName>
        <fullName evidence="3">ATP-binding protein</fullName>
    </recommendedName>
</protein>